<feature type="domain" description="FtsK gamma" evidence="1">
    <location>
        <begin position="331"/>
        <end position="394"/>
    </location>
</feature>
<dbReference type="SUPFAM" id="SSF46785">
    <property type="entry name" value="Winged helix' DNA-binding domain"/>
    <property type="match status" value="1"/>
</dbReference>
<dbReference type="InterPro" id="IPR036390">
    <property type="entry name" value="WH_DNA-bd_sf"/>
</dbReference>
<dbReference type="InterPro" id="IPR018541">
    <property type="entry name" value="Ftsk_gamma"/>
</dbReference>
<dbReference type="Gene3D" id="1.10.10.10">
    <property type="entry name" value="Winged helix-like DNA-binding domain superfamily/Winged helix DNA-binding domain"/>
    <property type="match status" value="1"/>
</dbReference>
<dbReference type="AlphaFoldDB" id="A0A0U5F961"/>
<dbReference type="Gene3D" id="1.10.10.2830">
    <property type="match status" value="1"/>
</dbReference>
<dbReference type="SMART" id="SM00843">
    <property type="entry name" value="Ftsk_gamma"/>
    <property type="match status" value="1"/>
</dbReference>
<dbReference type="SUPFAM" id="SSF109709">
    <property type="entry name" value="KorB DNA-binding domain-like"/>
    <property type="match status" value="1"/>
</dbReference>
<proteinExistence type="predicted"/>
<dbReference type="RefSeq" id="WP_059024067.1">
    <property type="nucleotide sequence ID" value="NZ_CP020883.1"/>
</dbReference>
<accession>A0A0U5F961</accession>
<evidence type="ECO:0000259" key="1">
    <source>
        <dbReference type="SMART" id="SM00843"/>
    </source>
</evidence>
<evidence type="ECO:0000313" key="2">
    <source>
        <dbReference type="EMBL" id="CEG14706.1"/>
    </source>
</evidence>
<comment type="caution">
    <text evidence="2">The sequence shown here is derived from an EMBL/GenBank/DDBJ whole genome shotgun (WGS) entry which is preliminary data.</text>
</comment>
<dbReference type="Pfam" id="PF09397">
    <property type="entry name" value="FtsK_gamma"/>
    <property type="match status" value="1"/>
</dbReference>
<evidence type="ECO:0000313" key="3">
    <source>
        <dbReference type="Proteomes" id="UP000052230"/>
    </source>
</evidence>
<reference evidence="2 3" key="1">
    <citation type="submission" date="2014-09" db="EMBL/GenBank/DDBJ databases">
        <authorList>
            <person name="Regsiter A."/>
        </authorList>
    </citation>
    <scope>NUCLEOTIDE SEQUENCE [LARGE SCALE GENOMIC DNA]</scope>
</reference>
<dbReference type="EMBL" id="CCXZ01000025">
    <property type="protein sequence ID" value="CEG14706.1"/>
    <property type="molecule type" value="Genomic_DNA"/>
</dbReference>
<keyword evidence="3" id="KW-1185">Reference proteome</keyword>
<sequence length="394" mass="42502">MAASKSDAGTAQAEGKGLSLKQMAAQVDGVKKTDLYRIDPRLISEEEGFNLRDYNDPDVVAQIERFADDYANGRYVPPLIVRTLADGRIVPVEGHLRRRGALLAIERGTDIPFVDCTSFKGGDAERVQLMLKSAEGLKLKPLEVAFGYLRLHRMGHSNTKIAEDMGRTPARVEQLLLLATAESDVHAMVREGRVTADVAVEAVRAHGENAGPFLQSKLEEAQGQGKAKVTRGTIRGPSLPPTVLSTVIGSVKSVVERLDSGVRRQLAEFESMQPEQLEGKKVEVDAATLLELVRAQGAIEEISVKREKAASNAKAAAAQQTLPVDAPPAGEEAGDDLLPQAEEAVREEGRVSVALVQRRLGIAYNRAARLLESLEARGVVTAADKNGLRRVVEA</sequence>
<protein>
    <recommendedName>
        <fullName evidence="1">FtsK gamma domain-containing protein</fullName>
    </recommendedName>
</protein>
<dbReference type="InterPro" id="IPR036388">
    <property type="entry name" value="WH-like_DNA-bd_sf"/>
</dbReference>
<dbReference type="Proteomes" id="UP000052230">
    <property type="component" value="Unassembled WGS sequence"/>
</dbReference>
<name>A0A0U5F961_XANCI</name>
<organism evidence="2 3">
    <name type="scientific">Xanthomonas citri pv. citri</name>
    <dbReference type="NCBI Taxonomy" id="611301"/>
    <lineage>
        <taxon>Bacteria</taxon>
        <taxon>Pseudomonadati</taxon>
        <taxon>Pseudomonadota</taxon>
        <taxon>Gammaproteobacteria</taxon>
        <taxon>Lysobacterales</taxon>
        <taxon>Lysobacteraceae</taxon>
        <taxon>Xanthomonas</taxon>
    </lineage>
</organism>
<gene>
    <name evidence="2" type="ORF">XAC3562_1200028</name>
</gene>